<dbReference type="SUPFAM" id="SSF52172">
    <property type="entry name" value="CheY-like"/>
    <property type="match status" value="1"/>
</dbReference>
<gene>
    <name evidence="3" type="ORF">EMQ25_13800</name>
</gene>
<protein>
    <submittedName>
        <fullName evidence="3">Response regulator</fullName>
    </submittedName>
</protein>
<dbReference type="InterPro" id="IPR001789">
    <property type="entry name" value="Sig_transdc_resp-reg_receiver"/>
</dbReference>
<evidence type="ECO:0000256" key="1">
    <source>
        <dbReference type="PROSITE-ProRule" id="PRU00169"/>
    </source>
</evidence>
<comment type="caution">
    <text evidence="3">The sequence shown here is derived from an EMBL/GenBank/DDBJ whole genome shotgun (WGS) entry which is preliminary data.</text>
</comment>
<dbReference type="SMART" id="SM00448">
    <property type="entry name" value="REC"/>
    <property type="match status" value="1"/>
</dbReference>
<evidence type="ECO:0000313" key="3">
    <source>
        <dbReference type="EMBL" id="RUT30376.1"/>
    </source>
</evidence>
<dbReference type="EMBL" id="RZNJ01000004">
    <property type="protein sequence ID" value="RUT30376.1"/>
    <property type="molecule type" value="Genomic_DNA"/>
</dbReference>
<feature type="domain" description="Response regulatory" evidence="2">
    <location>
        <begin position="8"/>
        <end position="119"/>
    </location>
</feature>
<sequence length="134" mass="14878">MNGQARPRILLVEDDYFLAQELARDLTSAGAEIVGFAPTLERATAIADGDAEIDGAVLDINLRDRTVFPAIEGLRLRGVPVVFVTGYDDAIVPERYRDIPRLTKPADPACIMVALNEQRSRTPVRTQMRKVEDR</sequence>
<evidence type="ECO:0000259" key="2">
    <source>
        <dbReference type="PROSITE" id="PS50110"/>
    </source>
</evidence>
<dbReference type="Gene3D" id="3.40.50.2300">
    <property type="match status" value="1"/>
</dbReference>
<proteinExistence type="predicted"/>
<keyword evidence="4" id="KW-1185">Reference proteome</keyword>
<dbReference type="AlphaFoldDB" id="A0A433X8I2"/>
<feature type="modified residue" description="4-aspartylphosphate" evidence="1">
    <location>
        <position position="59"/>
    </location>
</feature>
<keyword evidence="1" id="KW-0597">Phosphoprotein</keyword>
<name>A0A433X8I2_9HYPH</name>
<accession>A0A433X8I2</accession>
<dbReference type="GO" id="GO:0000160">
    <property type="term" value="P:phosphorelay signal transduction system"/>
    <property type="evidence" value="ECO:0007669"/>
    <property type="project" value="InterPro"/>
</dbReference>
<dbReference type="InterPro" id="IPR011006">
    <property type="entry name" value="CheY-like_superfamily"/>
</dbReference>
<organism evidence="3 4">
    <name type="scientific">Arsenicitalea aurantiaca</name>
    <dbReference type="NCBI Taxonomy" id="1783274"/>
    <lineage>
        <taxon>Bacteria</taxon>
        <taxon>Pseudomonadati</taxon>
        <taxon>Pseudomonadota</taxon>
        <taxon>Alphaproteobacteria</taxon>
        <taxon>Hyphomicrobiales</taxon>
        <taxon>Devosiaceae</taxon>
        <taxon>Arsenicitalea</taxon>
    </lineage>
</organism>
<reference evidence="3 4" key="1">
    <citation type="journal article" date="2016" name="Int. J. Syst. Evol. Microbiol.">
        <title>Arsenicitalea aurantiaca gen. nov., sp. nov., a new member of the family Hyphomicrobiaceae, isolated from high-arsenic sediment.</title>
        <authorList>
            <person name="Mu Y."/>
            <person name="Zhou L."/>
            <person name="Zeng X.C."/>
            <person name="Liu L."/>
            <person name="Pan Y."/>
            <person name="Chen X."/>
            <person name="Wang J."/>
            <person name="Li S."/>
            <person name="Li W.J."/>
            <person name="Wang Y."/>
        </authorList>
    </citation>
    <scope>NUCLEOTIDE SEQUENCE [LARGE SCALE GENOMIC DNA]</scope>
    <source>
        <strain evidence="3 4">42-50</strain>
    </source>
</reference>
<dbReference type="RefSeq" id="WP_127189158.1">
    <property type="nucleotide sequence ID" value="NZ_RZNJ01000004.1"/>
</dbReference>
<evidence type="ECO:0000313" key="4">
    <source>
        <dbReference type="Proteomes" id="UP000281547"/>
    </source>
</evidence>
<dbReference type="Proteomes" id="UP000281547">
    <property type="component" value="Unassembled WGS sequence"/>
</dbReference>
<dbReference type="PROSITE" id="PS50110">
    <property type="entry name" value="RESPONSE_REGULATORY"/>
    <property type="match status" value="1"/>
</dbReference>